<name>A0A915ISP3_ROMCU</name>
<reference evidence="4" key="1">
    <citation type="submission" date="2022-11" db="UniProtKB">
        <authorList>
            <consortium name="WormBaseParasite"/>
        </authorList>
    </citation>
    <scope>IDENTIFICATION</scope>
</reference>
<evidence type="ECO:0000256" key="2">
    <source>
        <dbReference type="SAM" id="Phobius"/>
    </source>
</evidence>
<keyword evidence="2" id="KW-0472">Membrane</keyword>
<organism evidence="3 4">
    <name type="scientific">Romanomermis culicivorax</name>
    <name type="common">Nematode worm</name>
    <dbReference type="NCBI Taxonomy" id="13658"/>
    <lineage>
        <taxon>Eukaryota</taxon>
        <taxon>Metazoa</taxon>
        <taxon>Ecdysozoa</taxon>
        <taxon>Nematoda</taxon>
        <taxon>Enoplea</taxon>
        <taxon>Dorylaimia</taxon>
        <taxon>Mermithida</taxon>
        <taxon>Mermithoidea</taxon>
        <taxon>Mermithidae</taxon>
        <taxon>Romanomermis</taxon>
    </lineage>
</organism>
<feature type="transmembrane region" description="Helical" evidence="2">
    <location>
        <begin position="25"/>
        <end position="49"/>
    </location>
</feature>
<evidence type="ECO:0000256" key="1">
    <source>
        <dbReference type="SAM" id="MobiDB-lite"/>
    </source>
</evidence>
<dbReference type="Proteomes" id="UP000887565">
    <property type="component" value="Unplaced"/>
</dbReference>
<dbReference type="AlphaFoldDB" id="A0A915ISP3"/>
<feature type="region of interest" description="Disordered" evidence="1">
    <location>
        <begin position="68"/>
        <end position="90"/>
    </location>
</feature>
<keyword evidence="2" id="KW-0812">Transmembrane</keyword>
<evidence type="ECO:0000313" key="3">
    <source>
        <dbReference type="Proteomes" id="UP000887565"/>
    </source>
</evidence>
<dbReference type="WBParaSite" id="nRc.2.0.1.t16836-RA">
    <property type="protein sequence ID" value="nRc.2.0.1.t16836-RA"/>
    <property type="gene ID" value="nRc.2.0.1.g16836"/>
</dbReference>
<keyword evidence="3" id="KW-1185">Reference proteome</keyword>
<proteinExistence type="predicted"/>
<evidence type="ECO:0000313" key="4">
    <source>
        <dbReference type="WBParaSite" id="nRc.2.0.1.t16836-RA"/>
    </source>
</evidence>
<accession>A0A915ISP3</accession>
<sequence>MFGILFRTVGYVETMNESLERIEFYIKYLTLLMFIVVGAACLLGLFYVFRSFKASKYCLENSDAERGGRATSTTVTFPPPPHQHPSSARYGNRQESFISRAAGGASKIANNNNESHVISGPPKFQSIYHRSNKDENGGDEPAANDKLLDETKICYVDSFNV</sequence>
<protein>
    <submittedName>
        <fullName evidence="4">Uncharacterized protein</fullName>
    </submittedName>
</protein>
<keyword evidence="2" id="KW-1133">Transmembrane helix</keyword>